<organism evidence="2 3">
    <name type="scientific">Sphingomonas alba</name>
    <dbReference type="NCBI Taxonomy" id="2908208"/>
    <lineage>
        <taxon>Bacteria</taxon>
        <taxon>Pseudomonadati</taxon>
        <taxon>Pseudomonadota</taxon>
        <taxon>Alphaproteobacteria</taxon>
        <taxon>Sphingomonadales</taxon>
        <taxon>Sphingomonadaceae</taxon>
        <taxon>Sphingomonas</taxon>
    </lineage>
</organism>
<protein>
    <recommendedName>
        <fullName evidence="4">Tetratricopeptide repeat protein</fullName>
    </recommendedName>
</protein>
<dbReference type="InterPro" id="IPR019734">
    <property type="entry name" value="TPR_rpt"/>
</dbReference>
<dbReference type="RefSeq" id="WP_249847745.1">
    <property type="nucleotide sequence ID" value="NZ_JAMGBD010000001.1"/>
</dbReference>
<comment type="caution">
    <text evidence="2">The sequence shown here is derived from an EMBL/GenBank/DDBJ whole genome shotgun (WGS) entry which is preliminary data.</text>
</comment>
<evidence type="ECO:0000313" key="3">
    <source>
        <dbReference type="Proteomes" id="UP001165363"/>
    </source>
</evidence>
<dbReference type="Proteomes" id="UP001165363">
    <property type="component" value="Unassembled WGS sequence"/>
</dbReference>
<dbReference type="Gene3D" id="1.25.40.10">
    <property type="entry name" value="Tetratricopeptide repeat domain"/>
    <property type="match status" value="1"/>
</dbReference>
<keyword evidence="1" id="KW-0802">TPR repeat</keyword>
<proteinExistence type="predicted"/>
<sequence length="242" mass="25027">MILLAALLSAAQPAASPAVTAEAGQCGNMDDAGQKICEALAAQKAGRFTEAASTFESAALAQKPGDAAADRMLAAAGNMWIAAGEPGKAAVALDKALSGTGLLADQRGEALLDRARAAEAQGDFKTARAKVTAASVTISGDAFLWYFSAALAIREQDATTAKIAIGKALALEPNDPTVLFEAGHVYEFAGEDDKARDYWTRASNADPKGKSGDAARRALAMMDVPLTVTNKVTKEPIEDEKN</sequence>
<reference evidence="2" key="1">
    <citation type="submission" date="2022-05" db="EMBL/GenBank/DDBJ databases">
        <authorList>
            <person name="Jo J.-H."/>
            <person name="Im W.-T."/>
        </authorList>
    </citation>
    <scope>NUCLEOTIDE SEQUENCE</scope>
    <source>
        <strain evidence="2">SE158</strain>
    </source>
</reference>
<dbReference type="EMBL" id="JAMGBD010000001">
    <property type="protein sequence ID" value="MCL6683699.1"/>
    <property type="molecule type" value="Genomic_DNA"/>
</dbReference>
<dbReference type="PROSITE" id="PS50005">
    <property type="entry name" value="TPR"/>
    <property type="match status" value="1"/>
</dbReference>
<name>A0ABT0RN31_9SPHN</name>
<dbReference type="SUPFAM" id="SSF48452">
    <property type="entry name" value="TPR-like"/>
    <property type="match status" value="1"/>
</dbReference>
<accession>A0ABT0RN31</accession>
<evidence type="ECO:0000313" key="2">
    <source>
        <dbReference type="EMBL" id="MCL6683699.1"/>
    </source>
</evidence>
<evidence type="ECO:0000256" key="1">
    <source>
        <dbReference type="PROSITE-ProRule" id="PRU00339"/>
    </source>
</evidence>
<evidence type="ECO:0008006" key="4">
    <source>
        <dbReference type="Google" id="ProtNLM"/>
    </source>
</evidence>
<dbReference type="InterPro" id="IPR011990">
    <property type="entry name" value="TPR-like_helical_dom_sf"/>
</dbReference>
<keyword evidence="3" id="KW-1185">Reference proteome</keyword>
<feature type="repeat" description="TPR" evidence="1">
    <location>
        <begin position="176"/>
        <end position="209"/>
    </location>
</feature>
<gene>
    <name evidence="2" type="ORF">LZ536_07275</name>
</gene>